<organism evidence="2 3">
    <name type="scientific">Bonamia ostreae</name>
    <dbReference type="NCBI Taxonomy" id="126728"/>
    <lineage>
        <taxon>Eukaryota</taxon>
        <taxon>Sar</taxon>
        <taxon>Rhizaria</taxon>
        <taxon>Endomyxa</taxon>
        <taxon>Ascetosporea</taxon>
        <taxon>Haplosporida</taxon>
        <taxon>Bonamia</taxon>
    </lineage>
</organism>
<dbReference type="PANTHER" id="PTHR19920">
    <property type="entry name" value="WD40 PROTEIN CIAO1"/>
    <property type="match status" value="1"/>
</dbReference>
<dbReference type="InterPro" id="IPR036322">
    <property type="entry name" value="WD40_repeat_dom_sf"/>
</dbReference>
<comment type="caution">
    <text evidence="2">The sequence shown here is derived from an EMBL/GenBank/DDBJ whole genome shotgun (WGS) entry which is preliminary data.</text>
</comment>
<feature type="repeat" description="WD" evidence="1">
    <location>
        <begin position="100"/>
        <end position="132"/>
    </location>
</feature>
<feature type="repeat" description="WD" evidence="1">
    <location>
        <begin position="55"/>
        <end position="96"/>
    </location>
</feature>
<dbReference type="Pfam" id="PF00400">
    <property type="entry name" value="WD40"/>
    <property type="match status" value="2"/>
</dbReference>
<dbReference type="Proteomes" id="UP001439008">
    <property type="component" value="Unassembled WGS sequence"/>
</dbReference>
<dbReference type="SUPFAM" id="SSF50978">
    <property type="entry name" value="WD40 repeat-like"/>
    <property type="match status" value="1"/>
</dbReference>
<sequence length="152" mass="17814">MRQVFFLNSVYWRPAVLMEPSTFLLSIKTTAVFNKFLISQKFVKFAKDLELISSLEGHENEVKCVRWHSNGTYFASCGRDKTVWIWGIEENREIDCVAILNGHTQDVKFIAWHPIDSVLFSCSYDETIRVWKSTSSFDDDEWYCNEILVKIN</sequence>
<proteinExistence type="predicted"/>
<dbReference type="EMBL" id="JBDODL010003985">
    <property type="protein sequence ID" value="MES1922897.1"/>
    <property type="molecule type" value="Genomic_DNA"/>
</dbReference>
<dbReference type="PROSITE" id="PS50294">
    <property type="entry name" value="WD_REPEATS_REGION"/>
    <property type="match status" value="2"/>
</dbReference>
<name>A0ABV2AU44_9EUKA</name>
<gene>
    <name evidence="2" type="primary">CFD1</name>
    <name evidence="2" type="ORF">MHBO_004428</name>
</gene>
<dbReference type="InterPro" id="IPR001680">
    <property type="entry name" value="WD40_rpt"/>
</dbReference>
<dbReference type="SMART" id="SM00320">
    <property type="entry name" value="WD40"/>
    <property type="match status" value="2"/>
</dbReference>
<protein>
    <submittedName>
        <fullName evidence="2">Cytosolic Fe-S cluster assembly factor cfd1</fullName>
    </submittedName>
</protein>
<evidence type="ECO:0000256" key="1">
    <source>
        <dbReference type="PROSITE-ProRule" id="PRU00221"/>
    </source>
</evidence>
<dbReference type="InterPro" id="IPR015943">
    <property type="entry name" value="WD40/YVTN_repeat-like_dom_sf"/>
</dbReference>
<dbReference type="PROSITE" id="PS50082">
    <property type="entry name" value="WD_REPEATS_2"/>
    <property type="match status" value="2"/>
</dbReference>
<evidence type="ECO:0000313" key="2">
    <source>
        <dbReference type="EMBL" id="MES1922897.1"/>
    </source>
</evidence>
<keyword evidence="3" id="KW-1185">Reference proteome</keyword>
<keyword evidence="1" id="KW-0853">WD repeat</keyword>
<evidence type="ECO:0000313" key="3">
    <source>
        <dbReference type="Proteomes" id="UP001439008"/>
    </source>
</evidence>
<accession>A0ABV2AU44</accession>
<reference evidence="2 3" key="1">
    <citation type="journal article" date="2024" name="BMC Biol.">
        <title>Comparative genomics of Ascetosporea gives new insight into the evolutionary basis for animal parasitism in Rhizaria.</title>
        <authorList>
            <person name="Hiltunen Thoren M."/>
            <person name="Onut-Brannstrom I."/>
            <person name="Alfjorden A."/>
            <person name="Peckova H."/>
            <person name="Swords F."/>
            <person name="Hooper C."/>
            <person name="Holzer A.S."/>
            <person name="Bass D."/>
            <person name="Burki F."/>
        </authorList>
    </citation>
    <scope>NUCLEOTIDE SEQUENCE [LARGE SCALE GENOMIC DNA]</scope>
    <source>
        <strain evidence="2">20-A016</strain>
    </source>
</reference>
<dbReference type="Gene3D" id="2.130.10.10">
    <property type="entry name" value="YVTN repeat-like/Quinoprotein amine dehydrogenase"/>
    <property type="match status" value="1"/>
</dbReference>
<dbReference type="PANTHER" id="PTHR19920:SF0">
    <property type="entry name" value="CYTOSOLIC IRON-SULFUR PROTEIN ASSEMBLY PROTEIN CIAO1-RELATED"/>
    <property type="match status" value="1"/>
</dbReference>